<geneLocation type="plasmid" evidence="3">
    <name>pJCM18565</name>
</geneLocation>
<dbReference type="InterPro" id="IPR008490">
    <property type="entry name" value="Transposase_InsH_N"/>
</dbReference>
<organism evidence="3 4">
    <name type="scientific">Mycobacterium paragordonae</name>
    <dbReference type="NCBI Taxonomy" id="1389713"/>
    <lineage>
        <taxon>Bacteria</taxon>
        <taxon>Bacillati</taxon>
        <taxon>Actinomycetota</taxon>
        <taxon>Actinomycetes</taxon>
        <taxon>Mycobacteriales</taxon>
        <taxon>Mycobacteriaceae</taxon>
        <taxon>Mycobacterium</taxon>
    </lineage>
</organism>
<feature type="domain" description="Transposase InsH N-terminal" evidence="2">
    <location>
        <begin position="17"/>
        <end position="101"/>
    </location>
</feature>
<reference evidence="3 4" key="1">
    <citation type="journal article" date="2019" name="Emerg. Microbes Infect.">
        <title>Comprehensive subspecies identification of 175 nontuberculous mycobacteria species based on 7547 genomic profiles.</title>
        <authorList>
            <person name="Matsumoto Y."/>
            <person name="Kinjo T."/>
            <person name="Motooka D."/>
            <person name="Nabeya D."/>
            <person name="Jung N."/>
            <person name="Uechi K."/>
            <person name="Horii T."/>
            <person name="Iida T."/>
            <person name="Fujita J."/>
            <person name="Nakamura S."/>
        </authorList>
    </citation>
    <scope>NUCLEOTIDE SEQUENCE [LARGE SCALE GENOMIC DNA]</scope>
    <source>
        <strain evidence="3 4">JCM 18565</strain>
    </source>
</reference>
<comment type="caution">
    <text evidence="3">The sequence shown here is derived from an EMBL/GenBank/DDBJ whole genome shotgun (WGS) entry which is preliminary data.</text>
</comment>
<keyword evidence="3" id="KW-0614">Plasmid</keyword>
<dbReference type="EMBL" id="BLKX01000002">
    <property type="protein sequence ID" value="GFG83089.1"/>
    <property type="molecule type" value="Genomic_DNA"/>
</dbReference>
<keyword evidence="4" id="KW-1185">Reference proteome</keyword>
<evidence type="ECO:0000313" key="4">
    <source>
        <dbReference type="Proteomes" id="UP000465240"/>
    </source>
</evidence>
<gene>
    <name evidence="3" type="ORF">MPRG_63650</name>
</gene>
<evidence type="ECO:0000313" key="3">
    <source>
        <dbReference type="EMBL" id="GFG83089.1"/>
    </source>
</evidence>
<feature type="region of interest" description="Disordered" evidence="1">
    <location>
        <begin position="205"/>
        <end position="259"/>
    </location>
</feature>
<sequence length="259" mass="28312">MWDAILPPELLVLPRELGRVDALLDDPVFFAPFTPYFDTRIGRPSIPMETYLRMMFLKFRYRLGFEALCREVGDSISWQRFCRIPFGTRVPHPTTLMKLTTRCGDAAVAGLNEALLAKAADAKLLRTDKVRADTTVVEAAVAYPTDSGLLAKAVTTIARTITRIHNAGGAVRTHARDRSRSAGQRARSIASKLRLRGAVAREEACRGRADHRGVGRHRRIGDAGSGRGAAQCPPGCAQRDRGPPGSAISSDQRLGRDHG</sequence>
<evidence type="ECO:0000256" key="1">
    <source>
        <dbReference type="SAM" id="MobiDB-lite"/>
    </source>
</evidence>
<proteinExistence type="predicted"/>
<evidence type="ECO:0000259" key="2">
    <source>
        <dbReference type="Pfam" id="PF05598"/>
    </source>
</evidence>
<dbReference type="Proteomes" id="UP000465240">
    <property type="component" value="Unassembled WGS sequence"/>
</dbReference>
<accession>A0ABQ1CF72</accession>
<feature type="region of interest" description="Disordered" evidence="1">
    <location>
        <begin position="169"/>
        <end position="190"/>
    </location>
</feature>
<dbReference type="PANTHER" id="PTHR33803:SF3">
    <property type="entry name" value="BLL1974 PROTEIN"/>
    <property type="match status" value="1"/>
</dbReference>
<dbReference type="Pfam" id="PF05598">
    <property type="entry name" value="DUF772"/>
    <property type="match status" value="1"/>
</dbReference>
<name>A0ABQ1CF72_9MYCO</name>
<dbReference type="PANTHER" id="PTHR33803">
    <property type="entry name" value="IS1478 TRANSPOSASE"/>
    <property type="match status" value="1"/>
</dbReference>
<protein>
    <submittedName>
        <fullName evidence="3">Transposase</fullName>
    </submittedName>
</protein>